<accession>A0A923NLP1</accession>
<protein>
    <submittedName>
        <fullName evidence="2">Uncharacterized protein</fullName>
    </submittedName>
</protein>
<evidence type="ECO:0000313" key="2">
    <source>
        <dbReference type="EMBL" id="MBC6679472.1"/>
    </source>
</evidence>
<keyword evidence="3" id="KW-1185">Reference proteome</keyword>
<dbReference type="RefSeq" id="WP_187302573.1">
    <property type="nucleotide sequence ID" value="NZ_JACRYT010000004.1"/>
</dbReference>
<sequence length="74" mass="8319">MEKNLATERKEQMQPMEPGIMEHRGNSTDPTQHSCSLCGQLYHSFAFKGGYICEDCLQSIKYPEKASDPPAKKA</sequence>
<evidence type="ECO:0000313" key="3">
    <source>
        <dbReference type="Proteomes" id="UP000602647"/>
    </source>
</evidence>
<dbReference type="Proteomes" id="UP000602647">
    <property type="component" value="Unassembled WGS sequence"/>
</dbReference>
<dbReference type="AlphaFoldDB" id="A0A923NLP1"/>
<proteinExistence type="predicted"/>
<name>A0A923NLP1_9FIRM</name>
<feature type="compositionally biased region" description="Basic and acidic residues" evidence="1">
    <location>
        <begin position="1"/>
        <end position="12"/>
    </location>
</feature>
<comment type="caution">
    <text evidence="2">The sequence shown here is derived from an EMBL/GenBank/DDBJ whole genome shotgun (WGS) entry which is preliminary data.</text>
</comment>
<evidence type="ECO:0000256" key="1">
    <source>
        <dbReference type="SAM" id="MobiDB-lite"/>
    </source>
</evidence>
<feature type="region of interest" description="Disordered" evidence="1">
    <location>
        <begin position="1"/>
        <end position="29"/>
    </location>
</feature>
<dbReference type="EMBL" id="JACRYT010000004">
    <property type="protein sequence ID" value="MBC6679472.1"/>
    <property type="molecule type" value="Genomic_DNA"/>
</dbReference>
<organism evidence="2 3">
    <name type="scientific">Zhenpiania hominis</name>
    <dbReference type="NCBI Taxonomy" id="2763644"/>
    <lineage>
        <taxon>Bacteria</taxon>
        <taxon>Bacillati</taxon>
        <taxon>Bacillota</taxon>
        <taxon>Clostridia</taxon>
        <taxon>Peptostreptococcales</taxon>
        <taxon>Anaerovoracaceae</taxon>
        <taxon>Zhenpiania</taxon>
    </lineage>
</organism>
<gene>
    <name evidence="2" type="ORF">H9L42_06490</name>
</gene>
<reference evidence="2" key="1">
    <citation type="submission" date="2020-08" db="EMBL/GenBank/DDBJ databases">
        <title>Genome public.</title>
        <authorList>
            <person name="Liu C."/>
            <person name="Sun Q."/>
        </authorList>
    </citation>
    <scope>NUCLEOTIDE SEQUENCE</scope>
    <source>
        <strain evidence="2">BX12</strain>
    </source>
</reference>